<evidence type="ECO:0000256" key="13">
    <source>
        <dbReference type="ARBA" id="ARBA00033470"/>
    </source>
</evidence>
<dbReference type="InterPro" id="IPR006319">
    <property type="entry name" value="PEP_synth"/>
</dbReference>
<comment type="catalytic activity">
    <reaction evidence="14">
        <text>pyruvate + ATP + H2O = phosphoenolpyruvate + AMP + phosphate + 2 H(+)</text>
        <dbReference type="Rhea" id="RHEA:11364"/>
        <dbReference type="ChEBI" id="CHEBI:15361"/>
        <dbReference type="ChEBI" id="CHEBI:15377"/>
        <dbReference type="ChEBI" id="CHEBI:15378"/>
        <dbReference type="ChEBI" id="CHEBI:30616"/>
        <dbReference type="ChEBI" id="CHEBI:43474"/>
        <dbReference type="ChEBI" id="CHEBI:58702"/>
        <dbReference type="ChEBI" id="CHEBI:456215"/>
        <dbReference type="EC" id="2.7.9.2"/>
    </reaction>
</comment>
<evidence type="ECO:0000256" key="12">
    <source>
        <dbReference type="ARBA" id="ARBA00022842"/>
    </source>
</evidence>
<dbReference type="GO" id="GO:0008986">
    <property type="term" value="F:pyruvate, water dikinase activity"/>
    <property type="evidence" value="ECO:0007669"/>
    <property type="project" value="UniProtKB-EC"/>
</dbReference>
<comment type="caution">
    <text evidence="16">The sequence shown here is derived from an EMBL/GenBank/DDBJ whole genome shotgun (WGS) entry which is preliminary data.</text>
</comment>
<keyword evidence="10" id="KW-0418">Kinase</keyword>
<evidence type="ECO:0000256" key="2">
    <source>
        <dbReference type="ARBA" id="ARBA00002988"/>
    </source>
</evidence>
<evidence type="ECO:0000256" key="10">
    <source>
        <dbReference type="ARBA" id="ARBA00022777"/>
    </source>
</evidence>
<evidence type="ECO:0000256" key="9">
    <source>
        <dbReference type="ARBA" id="ARBA00022741"/>
    </source>
</evidence>
<evidence type="ECO:0000256" key="11">
    <source>
        <dbReference type="ARBA" id="ARBA00022840"/>
    </source>
</evidence>
<dbReference type="InterPro" id="IPR013815">
    <property type="entry name" value="ATP_grasp_subdomain_1"/>
</dbReference>
<dbReference type="PANTHER" id="PTHR43030:SF1">
    <property type="entry name" value="PHOSPHOENOLPYRUVATE SYNTHASE"/>
    <property type="match status" value="1"/>
</dbReference>
<evidence type="ECO:0000313" key="17">
    <source>
        <dbReference type="Proteomes" id="UP000745577"/>
    </source>
</evidence>
<comment type="cofactor">
    <cofactor evidence="1">
        <name>Mg(2+)</name>
        <dbReference type="ChEBI" id="CHEBI:18420"/>
    </cofactor>
</comment>
<dbReference type="AlphaFoldDB" id="A0A955I885"/>
<comment type="similarity">
    <text evidence="4">Belongs to the PEP-utilizing enzyme family.</text>
</comment>
<dbReference type="InterPro" id="IPR002192">
    <property type="entry name" value="PPDK_AMP/ATP-bd"/>
</dbReference>
<evidence type="ECO:0000313" key="16">
    <source>
        <dbReference type="EMBL" id="MCA9380437.1"/>
    </source>
</evidence>
<dbReference type="Gene3D" id="3.30.1490.20">
    <property type="entry name" value="ATP-grasp fold, A domain"/>
    <property type="match status" value="1"/>
</dbReference>
<accession>A0A955I885</accession>
<evidence type="ECO:0000259" key="15">
    <source>
        <dbReference type="Pfam" id="PF01326"/>
    </source>
</evidence>
<reference evidence="16" key="2">
    <citation type="journal article" date="2021" name="Microbiome">
        <title>Successional dynamics and alternative stable states in a saline activated sludge microbial community over 9 years.</title>
        <authorList>
            <person name="Wang Y."/>
            <person name="Ye J."/>
            <person name="Ju F."/>
            <person name="Liu L."/>
            <person name="Boyd J.A."/>
            <person name="Deng Y."/>
            <person name="Parks D.H."/>
            <person name="Jiang X."/>
            <person name="Yin X."/>
            <person name="Woodcroft B.J."/>
            <person name="Tyson G.W."/>
            <person name="Hugenholtz P."/>
            <person name="Polz M.F."/>
            <person name="Zhang T."/>
        </authorList>
    </citation>
    <scope>NUCLEOTIDE SEQUENCE</scope>
    <source>
        <strain evidence="16">HKST-UBA15</strain>
    </source>
</reference>
<keyword evidence="9" id="KW-0547">Nucleotide-binding</keyword>
<dbReference type="EC" id="2.7.9.2" evidence="5"/>
<keyword evidence="7" id="KW-0808">Transferase</keyword>
<gene>
    <name evidence="16" type="ORF">KC675_04630</name>
</gene>
<evidence type="ECO:0000256" key="8">
    <source>
        <dbReference type="ARBA" id="ARBA00022723"/>
    </source>
</evidence>
<keyword evidence="11" id="KW-0067">ATP-binding</keyword>
<dbReference type="InterPro" id="IPR040442">
    <property type="entry name" value="Pyrv_kinase-like_dom_sf"/>
</dbReference>
<evidence type="ECO:0000256" key="1">
    <source>
        <dbReference type="ARBA" id="ARBA00001946"/>
    </source>
</evidence>
<keyword evidence="12" id="KW-0460">Magnesium</keyword>
<evidence type="ECO:0000256" key="5">
    <source>
        <dbReference type="ARBA" id="ARBA00011996"/>
    </source>
</evidence>
<comment type="function">
    <text evidence="2">Catalyzes the phosphorylation of pyruvate to phosphoenolpyruvate.</text>
</comment>
<evidence type="ECO:0000256" key="7">
    <source>
        <dbReference type="ARBA" id="ARBA00022679"/>
    </source>
</evidence>
<dbReference type="GO" id="GO:0046872">
    <property type="term" value="F:metal ion binding"/>
    <property type="evidence" value="ECO:0007669"/>
    <property type="project" value="UniProtKB-KW"/>
</dbReference>
<sequence>MFVSSPTYAKNYILNISQVSEYELPYAGERALNLSNLTRIGAPIPTGFVIASKAFDDFLFANNLIEKINEVNKYIYQGTLSTKKAETMIKRMMIGGRYPKLMQESLLRAYNLLANGNKISIRMDVSSINPELKDSLKSNHENILLSDDFEEFLKKLKIVWIELFTKEALDHRLNSKYKGVLSMAVVATKYIQPEISGRSYTMSIENANPDFVESRVVYGLSPEAFFHHKFPDRYLVDKKSEQIVLKALNKQDWMYLRKDGKISKVQLDIKRQKNPKLTDIEILKLARTIDKLKESFKNELKIDWYYSSGKVFFTDMSRLREDDVLQARKLLVEQVPIKVTQSAIPLNQERFELQSIDKLTKLTQGEGNNKGLVYGRAKLIRNITDLDNAKAVDILIMNKLPKRFDLSNVHYRGLVLEDMVKHNITHIPTLTATKDVTNLVLDNEVITIDTDSGFIYLGAGFRAVIKKESPQITESITPNTVNTKQINVTVQSPLTHGLFKTNLVGKPISESWLPEERQEITTEMKNVSVHEKSKERNINMTDEWYLKSPVFVDEEITESSCEYLQTVNVENPKILNNTNGVYFKISAILKSLDIDKYELVRNSHMKRKFIDFLEGYFVQYSNTEKIVILLDVVENAKQLLAESEVLEFQLDLIKRLKYKTELKNVSITFPDVRTGNELSLLKKNAVSSGIRRSSTFKIYVEIASPLAGISVSKIADEGVDSIVIDLEKLNENLGCENSRKLSNEVLEFVSEIIKKVKKTTVPAYVCADKISLNDDDIETFIESGIVKFIFPEAKITQLSPILENIEIKSLKTSKTGRGRKKKDINYGF</sequence>
<dbReference type="Gene3D" id="3.30.470.20">
    <property type="entry name" value="ATP-grasp fold, B domain"/>
    <property type="match status" value="1"/>
</dbReference>
<comment type="pathway">
    <text evidence="3">Carbohydrate biosynthesis; gluconeogenesis.</text>
</comment>
<evidence type="ECO:0000256" key="14">
    <source>
        <dbReference type="ARBA" id="ARBA00047700"/>
    </source>
</evidence>
<name>A0A955I885_9BACT</name>
<dbReference type="PANTHER" id="PTHR43030">
    <property type="entry name" value="PHOSPHOENOLPYRUVATE SYNTHASE"/>
    <property type="match status" value="1"/>
</dbReference>
<dbReference type="Proteomes" id="UP000745577">
    <property type="component" value="Unassembled WGS sequence"/>
</dbReference>
<feature type="domain" description="Pyruvate phosphate dikinase AMP/ATP-binding" evidence="15">
    <location>
        <begin position="27"/>
        <end position="313"/>
    </location>
</feature>
<dbReference type="GO" id="GO:0005524">
    <property type="term" value="F:ATP binding"/>
    <property type="evidence" value="ECO:0007669"/>
    <property type="project" value="UniProtKB-KW"/>
</dbReference>
<evidence type="ECO:0000256" key="6">
    <source>
        <dbReference type="ARBA" id="ARBA00021623"/>
    </source>
</evidence>
<dbReference type="SUPFAM" id="SSF56059">
    <property type="entry name" value="Glutathione synthetase ATP-binding domain-like"/>
    <property type="match status" value="1"/>
</dbReference>
<dbReference type="Gene3D" id="3.20.20.60">
    <property type="entry name" value="Phosphoenolpyruvate-binding domains"/>
    <property type="match status" value="1"/>
</dbReference>
<reference evidence="16" key="1">
    <citation type="submission" date="2020-04" db="EMBL/GenBank/DDBJ databases">
        <authorList>
            <person name="Zhang T."/>
        </authorList>
    </citation>
    <scope>NUCLEOTIDE SEQUENCE</scope>
    <source>
        <strain evidence="16">HKST-UBA15</strain>
    </source>
</reference>
<evidence type="ECO:0000256" key="4">
    <source>
        <dbReference type="ARBA" id="ARBA00007837"/>
    </source>
</evidence>
<proteinExistence type="inferred from homology"/>
<dbReference type="Pfam" id="PF01326">
    <property type="entry name" value="PPDK_N"/>
    <property type="match status" value="1"/>
</dbReference>
<protein>
    <recommendedName>
        <fullName evidence="6">Phosphoenolpyruvate synthase</fullName>
        <ecNumber evidence="5">2.7.9.2</ecNumber>
    </recommendedName>
    <alternativeName>
        <fullName evidence="13">Pyruvate, water dikinase</fullName>
    </alternativeName>
</protein>
<dbReference type="EMBL" id="JAGQLL010000062">
    <property type="protein sequence ID" value="MCA9380437.1"/>
    <property type="molecule type" value="Genomic_DNA"/>
</dbReference>
<evidence type="ECO:0000256" key="3">
    <source>
        <dbReference type="ARBA" id="ARBA00004742"/>
    </source>
</evidence>
<keyword evidence="8" id="KW-0479">Metal-binding</keyword>
<organism evidence="16 17">
    <name type="scientific">Candidatus Dojkabacteria bacterium</name>
    <dbReference type="NCBI Taxonomy" id="2099670"/>
    <lineage>
        <taxon>Bacteria</taxon>
        <taxon>Candidatus Dojkabacteria</taxon>
    </lineage>
</organism>